<gene>
    <name evidence="2" type="ORF">BaOVIS_001910</name>
</gene>
<reference evidence="2" key="1">
    <citation type="submission" date="2019-12" db="EMBL/GenBank/DDBJ databases">
        <title>Genome sequence of Babesia ovis.</title>
        <authorList>
            <person name="Yamagishi J."/>
            <person name="Sevinc F."/>
            <person name="Xuan X."/>
        </authorList>
    </citation>
    <scope>NUCLEOTIDE SEQUENCE</scope>
    <source>
        <strain evidence="2">Selcuk</strain>
    </source>
</reference>
<evidence type="ECO:0000313" key="3">
    <source>
        <dbReference type="Proteomes" id="UP001057455"/>
    </source>
</evidence>
<accession>A0A9W5TA87</accession>
<evidence type="ECO:0000313" key="2">
    <source>
        <dbReference type="EMBL" id="GFE52787.1"/>
    </source>
</evidence>
<keyword evidence="3" id="KW-1185">Reference proteome</keyword>
<dbReference type="AlphaFoldDB" id="A0A9W5TA87"/>
<feature type="transmembrane region" description="Helical" evidence="1">
    <location>
        <begin position="461"/>
        <end position="480"/>
    </location>
</feature>
<proteinExistence type="predicted"/>
<sequence length="540" mass="59828">MSETESYYLLQDCLVALYYQLYFMSKQCLSGRTSGWGWGYCKYGDKVKCDDGEKGGVGGTGCLSWICPVGDKGKHGNGSSSDKNPCGSSTGKASPLQAFLCDCLKGFTCPEVMEKEGYQDNLEKLRKEGDKDKIYSDCYPEFLSHRGHTSKIFGTECAVPMGFSGSFREKKEGGTPGPKDGMIGLGIYTVLYYYAKDDASVSSLYQITRCICSLTRRVPRSTGTLYGFFYGLGLVYKIDNNGCKFLLALNTELRDCPGYCDPNGLMKALMGWIESDHSKKHEETKDQGNYTLGSLYRCSNTAGSPTCGWYLEPLTGSLYKSLATQFCETYVSWIIHLTGVLEAGLRKLLEEFRNINCKEAGCKDKSGQSPCECKDQGCNKGTHGVKSDSGTNPKGCCCDNVVECVGVHGLFYRFGFSYLGPSSLGSKKCSQFYTQLGKVIDGNLFDNLFTQLRKFIYSTRALFGVYIGVYWLAVLVYLLWSITGPLDLLHIQSHWRSPRSYLVPLQRILADGSRKGFCTLGYFQDSGDRLLSQGVSDVYM</sequence>
<dbReference type="Proteomes" id="UP001057455">
    <property type="component" value="Unassembled WGS sequence"/>
</dbReference>
<name>A0A9W5TA87_BABOV</name>
<keyword evidence="1" id="KW-1133">Transmembrane helix</keyword>
<protein>
    <submittedName>
        <fullName evidence="2">Variant erythrocyte surface antigen beta subunit, putative</fullName>
    </submittedName>
</protein>
<keyword evidence="1" id="KW-0812">Transmembrane</keyword>
<evidence type="ECO:0000256" key="1">
    <source>
        <dbReference type="SAM" id="Phobius"/>
    </source>
</evidence>
<organism evidence="2 3">
    <name type="scientific">Babesia ovis</name>
    <dbReference type="NCBI Taxonomy" id="5869"/>
    <lineage>
        <taxon>Eukaryota</taxon>
        <taxon>Sar</taxon>
        <taxon>Alveolata</taxon>
        <taxon>Apicomplexa</taxon>
        <taxon>Aconoidasida</taxon>
        <taxon>Piroplasmida</taxon>
        <taxon>Babesiidae</taxon>
        <taxon>Babesia</taxon>
    </lineage>
</organism>
<keyword evidence="1" id="KW-0472">Membrane</keyword>
<dbReference type="EMBL" id="BLIY01000003">
    <property type="protein sequence ID" value="GFE52787.1"/>
    <property type="molecule type" value="Genomic_DNA"/>
</dbReference>
<dbReference type="OrthoDB" id="365890at2759"/>
<comment type="caution">
    <text evidence="2">The sequence shown here is derived from an EMBL/GenBank/DDBJ whole genome shotgun (WGS) entry which is preliminary data.</text>
</comment>